<sequence length="152" mass="16238">MTNMRVKCECSSESGHGKRSLAICPLQILSRRNPRNITYPAAKQETSIARHTILVRQQDIDAMGKVLQETDLPGPVSLSSRPAIPHEASTSSQKGSLSSGSLQPAKHSPNHCTSVATSSSCSTPLLVNTIDTIVLVNLSQPGLLLPILTETK</sequence>
<evidence type="ECO:0000256" key="1">
    <source>
        <dbReference type="SAM" id="MobiDB-lite"/>
    </source>
</evidence>
<dbReference type="Proteomes" id="UP000762676">
    <property type="component" value="Unassembled WGS sequence"/>
</dbReference>
<evidence type="ECO:0000313" key="3">
    <source>
        <dbReference type="Proteomes" id="UP000762676"/>
    </source>
</evidence>
<organism evidence="2 3">
    <name type="scientific">Elysia marginata</name>
    <dbReference type="NCBI Taxonomy" id="1093978"/>
    <lineage>
        <taxon>Eukaryota</taxon>
        <taxon>Metazoa</taxon>
        <taxon>Spiralia</taxon>
        <taxon>Lophotrochozoa</taxon>
        <taxon>Mollusca</taxon>
        <taxon>Gastropoda</taxon>
        <taxon>Heterobranchia</taxon>
        <taxon>Euthyneura</taxon>
        <taxon>Panpulmonata</taxon>
        <taxon>Sacoglossa</taxon>
        <taxon>Placobranchoidea</taxon>
        <taxon>Plakobranchidae</taxon>
        <taxon>Elysia</taxon>
    </lineage>
</organism>
<protein>
    <submittedName>
        <fullName evidence="2">Uncharacterized protein</fullName>
    </submittedName>
</protein>
<dbReference type="AlphaFoldDB" id="A0AAV4EUK6"/>
<feature type="region of interest" description="Disordered" evidence="1">
    <location>
        <begin position="71"/>
        <end position="119"/>
    </location>
</feature>
<keyword evidence="3" id="KW-1185">Reference proteome</keyword>
<dbReference type="EMBL" id="BMAT01003898">
    <property type="protein sequence ID" value="GFR64441.1"/>
    <property type="molecule type" value="Genomic_DNA"/>
</dbReference>
<evidence type="ECO:0000313" key="2">
    <source>
        <dbReference type="EMBL" id="GFR64441.1"/>
    </source>
</evidence>
<name>A0AAV4EUK6_9GAST</name>
<feature type="compositionally biased region" description="Low complexity" evidence="1">
    <location>
        <begin position="89"/>
        <end position="103"/>
    </location>
</feature>
<accession>A0AAV4EUK6</accession>
<proteinExistence type="predicted"/>
<gene>
    <name evidence="2" type="ORF">ElyMa_001922400</name>
</gene>
<reference evidence="2 3" key="1">
    <citation type="journal article" date="2021" name="Elife">
        <title>Chloroplast acquisition without the gene transfer in kleptoplastic sea slugs, Plakobranchus ocellatus.</title>
        <authorList>
            <person name="Maeda T."/>
            <person name="Takahashi S."/>
            <person name="Yoshida T."/>
            <person name="Shimamura S."/>
            <person name="Takaki Y."/>
            <person name="Nagai Y."/>
            <person name="Toyoda A."/>
            <person name="Suzuki Y."/>
            <person name="Arimoto A."/>
            <person name="Ishii H."/>
            <person name="Satoh N."/>
            <person name="Nishiyama T."/>
            <person name="Hasebe M."/>
            <person name="Maruyama T."/>
            <person name="Minagawa J."/>
            <person name="Obokata J."/>
            <person name="Shigenobu S."/>
        </authorList>
    </citation>
    <scope>NUCLEOTIDE SEQUENCE [LARGE SCALE GENOMIC DNA]</scope>
</reference>
<comment type="caution">
    <text evidence="2">The sequence shown here is derived from an EMBL/GenBank/DDBJ whole genome shotgun (WGS) entry which is preliminary data.</text>
</comment>